<name>A0A8J3GEW9_9BACT</name>
<sequence>MEAAQSLLSSIEDPLSGLNPKIPFHDDVSKDTKGDRLHLANFLKGYFHNENEPSVIALEGTWGSGKSWFLERFNYFGNLPEESVNTVILRAWNHDFCTEPFEPLFSEIYNTLKDKETHLENFQREGGAILEYLLFKAIEIKTLGILKFDEIRKKANDTVPLAKKIASDHQAYIDAVKNFKLALKSVVDETGNHLVIIVDELDRCEPHFALTMLERIKHLFGIPGVHFLIGVATESLASLISGRYGPDVDTDEYLDKFITHRVELYPISQRRFTAKDTFLGNLTKKINKQIGDISEELNITPRRIQRLLHAMQLCFRSGYFYPDDELVPIMYLLLYTKMRSPQLYERVQVTRKKVQIHPKHTIELLLFLILKGLSTESQNAYFPKILNCFQSSCNSSSVINSLNESEYHDYIGYFSGKVAVWDGGRSISDHKVSHPDVLRMFEVMRHANLKL</sequence>
<feature type="domain" description="KAP NTPase" evidence="1">
    <location>
        <begin position="51"/>
        <end position="312"/>
    </location>
</feature>
<evidence type="ECO:0000259" key="1">
    <source>
        <dbReference type="Pfam" id="PF07693"/>
    </source>
</evidence>
<accession>A0A8J3GEW9</accession>
<dbReference type="InterPro" id="IPR027417">
    <property type="entry name" value="P-loop_NTPase"/>
</dbReference>
<dbReference type="Gene3D" id="3.40.50.300">
    <property type="entry name" value="P-loop containing nucleotide triphosphate hydrolases"/>
    <property type="match status" value="1"/>
</dbReference>
<dbReference type="EMBL" id="BMXG01000010">
    <property type="protein sequence ID" value="GHC01915.1"/>
    <property type="molecule type" value="Genomic_DNA"/>
</dbReference>
<reference evidence="2" key="1">
    <citation type="journal article" date="2014" name="Int. J. Syst. Evol. Microbiol.">
        <title>Complete genome sequence of Corynebacterium casei LMG S-19264T (=DSM 44701T), isolated from a smear-ripened cheese.</title>
        <authorList>
            <consortium name="US DOE Joint Genome Institute (JGI-PGF)"/>
            <person name="Walter F."/>
            <person name="Albersmeier A."/>
            <person name="Kalinowski J."/>
            <person name="Ruckert C."/>
        </authorList>
    </citation>
    <scope>NUCLEOTIDE SEQUENCE</scope>
    <source>
        <strain evidence="2">KCTC 12870</strain>
    </source>
</reference>
<dbReference type="Pfam" id="PF07693">
    <property type="entry name" value="KAP_NTPase"/>
    <property type="match status" value="1"/>
</dbReference>
<gene>
    <name evidence="2" type="ORF">GCM10007047_17960</name>
</gene>
<comment type="caution">
    <text evidence="2">The sequence shown here is derived from an EMBL/GenBank/DDBJ whole genome shotgun (WGS) entry which is preliminary data.</text>
</comment>
<evidence type="ECO:0000313" key="2">
    <source>
        <dbReference type="EMBL" id="GHC01915.1"/>
    </source>
</evidence>
<dbReference type="Proteomes" id="UP000642829">
    <property type="component" value="Unassembled WGS sequence"/>
</dbReference>
<protein>
    <recommendedName>
        <fullName evidence="1">KAP NTPase domain-containing protein</fullName>
    </recommendedName>
</protein>
<dbReference type="InterPro" id="IPR011646">
    <property type="entry name" value="KAP_P-loop"/>
</dbReference>
<evidence type="ECO:0000313" key="3">
    <source>
        <dbReference type="Proteomes" id="UP000642829"/>
    </source>
</evidence>
<reference evidence="2" key="2">
    <citation type="submission" date="2020-09" db="EMBL/GenBank/DDBJ databases">
        <authorList>
            <person name="Sun Q."/>
            <person name="Kim S."/>
        </authorList>
    </citation>
    <scope>NUCLEOTIDE SEQUENCE</scope>
    <source>
        <strain evidence="2">KCTC 12870</strain>
    </source>
</reference>
<keyword evidence="3" id="KW-1185">Reference proteome</keyword>
<organism evidence="2 3">
    <name type="scientific">Cerasicoccus arenae</name>
    <dbReference type="NCBI Taxonomy" id="424488"/>
    <lineage>
        <taxon>Bacteria</taxon>
        <taxon>Pseudomonadati</taxon>
        <taxon>Verrucomicrobiota</taxon>
        <taxon>Opitutia</taxon>
        <taxon>Puniceicoccales</taxon>
        <taxon>Cerasicoccaceae</taxon>
        <taxon>Cerasicoccus</taxon>
    </lineage>
</organism>
<dbReference type="RefSeq" id="WP_189514264.1">
    <property type="nucleotide sequence ID" value="NZ_BMXG01000010.1"/>
</dbReference>
<dbReference type="SUPFAM" id="SSF52540">
    <property type="entry name" value="P-loop containing nucleoside triphosphate hydrolases"/>
    <property type="match status" value="1"/>
</dbReference>
<dbReference type="AlphaFoldDB" id="A0A8J3GEW9"/>
<proteinExistence type="predicted"/>